<dbReference type="Gene3D" id="3.40.50.300">
    <property type="entry name" value="P-loop containing nucleotide triphosphate hydrolases"/>
    <property type="match status" value="1"/>
</dbReference>
<evidence type="ECO:0000256" key="4">
    <source>
        <dbReference type="ARBA" id="ARBA00022705"/>
    </source>
</evidence>
<dbReference type="GO" id="GO:0003677">
    <property type="term" value="F:DNA binding"/>
    <property type="evidence" value="ECO:0007669"/>
    <property type="project" value="InterPro"/>
</dbReference>
<keyword evidence="5" id="KW-0239">DNA-directed DNA polymerase</keyword>
<dbReference type="EC" id="2.7.7.7" evidence="1"/>
<organism evidence="9 10">
    <name type="scientific">Candidatus Mucispirillum faecigallinarum</name>
    <dbReference type="NCBI Taxonomy" id="2838699"/>
    <lineage>
        <taxon>Bacteria</taxon>
        <taxon>Pseudomonadati</taxon>
        <taxon>Deferribacterota</taxon>
        <taxon>Deferribacteres</taxon>
        <taxon>Deferribacterales</taxon>
        <taxon>Mucispirillaceae</taxon>
        <taxon>Mucispirillum</taxon>
    </lineage>
</organism>
<dbReference type="InterPro" id="IPR005790">
    <property type="entry name" value="DNA_polIII_delta"/>
</dbReference>
<evidence type="ECO:0000313" key="10">
    <source>
        <dbReference type="Proteomes" id="UP000824176"/>
    </source>
</evidence>
<dbReference type="Proteomes" id="UP000824176">
    <property type="component" value="Unassembled WGS sequence"/>
</dbReference>
<comment type="caution">
    <text evidence="9">The sequence shown here is derived from an EMBL/GenBank/DDBJ whole genome shotgun (WGS) entry which is preliminary data.</text>
</comment>
<dbReference type="AlphaFoldDB" id="A0A9D2GVS1"/>
<name>A0A9D2GVS1_9BACT</name>
<reference evidence="9" key="1">
    <citation type="journal article" date="2021" name="PeerJ">
        <title>Extensive microbial diversity within the chicken gut microbiome revealed by metagenomics and culture.</title>
        <authorList>
            <person name="Gilroy R."/>
            <person name="Ravi A."/>
            <person name="Getino M."/>
            <person name="Pursley I."/>
            <person name="Horton D.L."/>
            <person name="Alikhan N.F."/>
            <person name="Baker D."/>
            <person name="Gharbi K."/>
            <person name="Hall N."/>
            <person name="Watson M."/>
            <person name="Adriaenssens E.M."/>
            <person name="Foster-Nyarko E."/>
            <person name="Jarju S."/>
            <person name="Secka A."/>
            <person name="Antonio M."/>
            <person name="Oren A."/>
            <person name="Chaudhuri R.R."/>
            <person name="La Ragione R."/>
            <person name="Hildebrand F."/>
            <person name="Pallen M.J."/>
        </authorList>
    </citation>
    <scope>NUCLEOTIDE SEQUENCE</scope>
    <source>
        <strain evidence="9">ChiW4-1371</strain>
    </source>
</reference>
<evidence type="ECO:0000256" key="6">
    <source>
        <dbReference type="ARBA" id="ARBA00034754"/>
    </source>
</evidence>
<dbReference type="InterPro" id="IPR027417">
    <property type="entry name" value="P-loop_NTPase"/>
</dbReference>
<evidence type="ECO:0000256" key="7">
    <source>
        <dbReference type="ARBA" id="ARBA00049244"/>
    </source>
</evidence>
<dbReference type="EMBL" id="DXAQ01000140">
    <property type="protein sequence ID" value="HIZ90151.1"/>
    <property type="molecule type" value="Genomic_DNA"/>
</dbReference>
<sequence>MEKYFITGSSYFIDKNIKLFTPQDNDLDLEIFFGDELNKEEFLSYINSMDLFGNPKAAVLRNAARVKDIKQLAESMSKCTETTLIISSPVKDKVDNTLVKIFKDNNFKVFVEEQKKGKATIYDVINIFKEKNIKLNQDQAEILLSRCLNNLSMVAHEADKLEIYILGSKKEVSVSLLLDQLSGEKEETIFALTDAFGMRDVKNTLKIYTTMDNSYDNNFKIFFALSKRVMLLYLLYIDESYLKQVHPFQLEKIKDQQKKWTVTEILKLLDTISELDKDIKIGLKSIDDAVLSAIISVDKL</sequence>
<dbReference type="InterPro" id="IPR008921">
    <property type="entry name" value="DNA_pol3_clamp-load_cplx_C"/>
</dbReference>
<dbReference type="PANTHER" id="PTHR34388">
    <property type="entry name" value="DNA POLYMERASE III SUBUNIT DELTA"/>
    <property type="match status" value="1"/>
</dbReference>
<dbReference type="PANTHER" id="PTHR34388:SF1">
    <property type="entry name" value="DNA POLYMERASE III SUBUNIT DELTA"/>
    <property type="match status" value="1"/>
</dbReference>
<comment type="similarity">
    <text evidence="6">Belongs to the DNA polymerase HolA subunit family.</text>
</comment>
<evidence type="ECO:0000256" key="1">
    <source>
        <dbReference type="ARBA" id="ARBA00012417"/>
    </source>
</evidence>
<gene>
    <name evidence="9" type="ORF">H9804_09395</name>
</gene>
<evidence type="ECO:0000259" key="8">
    <source>
        <dbReference type="Pfam" id="PF21694"/>
    </source>
</evidence>
<dbReference type="NCBIfam" id="TIGR01128">
    <property type="entry name" value="holA"/>
    <property type="match status" value="1"/>
</dbReference>
<protein>
    <recommendedName>
        <fullName evidence="1">DNA-directed DNA polymerase</fullName>
        <ecNumber evidence="1">2.7.7.7</ecNumber>
    </recommendedName>
</protein>
<evidence type="ECO:0000256" key="3">
    <source>
        <dbReference type="ARBA" id="ARBA00022695"/>
    </source>
</evidence>
<dbReference type="SUPFAM" id="SSF48019">
    <property type="entry name" value="post-AAA+ oligomerization domain-like"/>
    <property type="match status" value="1"/>
</dbReference>
<dbReference type="GO" id="GO:0003887">
    <property type="term" value="F:DNA-directed DNA polymerase activity"/>
    <property type="evidence" value="ECO:0007669"/>
    <property type="project" value="UniProtKB-KW"/>
</dbReference>
<evidence type="ECO:0000256" key="5">
    <source>
        <dbReference type="ARBA" id="ARBA00022932"/>
    </source>
</evidence>
<keyword evidence="3" id="KW-0548">Nucleotidyltransferase</keyword>
<dbReference type="GO" id="GO:0006261">
    <property type="term" value="P:DNA-templated DNA replication"/>
    <property type="evidence" value="ECO:0007669"/>
    <property type="project" value="TreeGrafter"/>
</dbReference>
<proteinExistence type="inferred from homology"/>
<reference evidence="9" key="2">
    <citation type="submission" date="2021-04" db="EMBL/GenBank/DDBJ databases">
        <authorList>
            <person name="Gilroy R."/>
        </authorList>
    </citation>
    <scope>NUCLEOTIDE SEQUENCE</scope>
    <source>
        <strain evidence="9">ChiW4-1371</strain>
    </source>
</reference>
<evidence type="ECO:0000256" key="2">
    <source>
        <dbReference type="ARBA" id="ARBA00022679"/>
    </source>
</evidence>
<evidence type="ECO:0000313" key="9">
    <source>
        <dbReference type="EMBL" id="HIZ90151.1"/>
    </source>
</evidence>
<keyword evidence="2" id="KW-0808">Transferase</keyword>
<dbReference type="Pfam" id="PF21694">
    <property type="entry name" value="DNA_pol3_delta_C"/>
    <property type="match status" value="1"/>
</dbReference>
<dbReference type="Gene3D" id="1.20.272.10">
    <property type="match status" value="1"/>
</dbReference>
<accession>A0A9D2GVS1</accession>
<comment type="catalytic activity">
    <reaction evidence="7">
        <text>DNA(n) + a 2'-deoxyribonucleoside 5'-triphosphate = DNA(n+1) + diphosphate</text>
        <dbReference type="Rhea" id="RHEA:22508"/>
        <dbReference type="Rhea" id="RHEA-COMP:17339"/>
        <dbReference type="Rhea" id="RHEA-COMP:17340"/>
        <dbReference type="ChEBI" id="CHEBI:33019"/>
        <dbReference type="ChEBI" id="CHEBI:61560"/>
        <dbReference type="ChEBI" id="CHEBI:173112"/>
        <dbReference type="EC" id="2.7.7.7"/>
    </reaction>
</comment>
<keyword evidence="4" id="KW-0235">DNA replication</keyword>
<dbReference type="GO" id="GO:0009360">
    <property type="term" value="C:DNA polymerase III complex"/>
    <property type="evidence" value="ECO:0007669"/>
    <property type="project" value="TreeGrafter"/>
</dbReference>
<dbReference type="Gene3D" id="1.10.8.60">
    <property type="match status" value="1"/>
</dbReference>
<feature type="domain" description="DNA polymerase III delta subunit-like C-terminal" evidence="8">
    <location>
        <begin position="186"/>
        <end position="283"/>
    </location>
</feature>
<dbReference type="InterPro" id="IPR048466">
    <property type="entry name" value="DNA_pol3_delta-like_C"/>
</dbReference>